<comment type="function">
    <text evidence="10">IGPS catalyzes the conversion of PRFAR and glutamine to IGP, AICAR and glutamate. The HisH subunit catalyzes the hydrolysis of glutamine to glutamate and ammonia as part of the synthesis of IGP and AICAR. The resulting ammonia molecule is channeled to the active site of HisF.</text>
</comment>
<dbReference type="Proteomes" id="UP000810292">
    <property type="component" value="Unassembled WGS sequence"/>
</dbReference>
<evidence type="ECO:0000256" key="9">
    <source>
        <dbReference type="ARBA" id="ARBA00049534"/>
    </source>
</evidence>
<dbReference type="NCBIfam" id="TIGR01855">
    <property type="entry name" value="IMP_synth_hisH"/>
    <property type="match status" value="1"/>
</dbReference>
<keyword evidence="7 10" id="KW-0456">Lyase</keyword>
<comment type="subcellular location">
    <subcellularLocation>
        <location evidence="10">Cytoplasm</location>
    </subcellularLocation>
</comment>
<comment type="pathway">
    <text evidence="1 10">Amino-acid biosynthesis; L-histidine biosynthesis; L-histidine from 5-phospho-alpha-D-ribose 1-diphosphate: step 5/9.</text>
</comment>
<comment type="subunit">
    <text evidence="2 10">Heterodimer of HisH and HisF.</text>
</comment>
<dbReference type="PIRSF" id="PIRSF000495">
    <property type="entry name" value="Amidotransf_hisH"/>
    <property type="match status" value="1"/>
</dbReference>
<keyword evidence="3 10" id="KW-0028">Amino-acid biosynthesis</keyword>
<evidence type="ECO:0000256" key="4">
    <source>
        <dbReference type="ARBA" id="ARBA00022801"/>
    </source>
</evidence>
<feature type="active site" description="Nucleophile" evidence="10 11">
    <location>
        <position position="76"/>
    </location>
</feature>
<evidence type="ECO:0000256" key="8">
    <source>
        <dbReference type="ARBA" id="ARBA00047838"/>
    </source>
</evidence>
<feature type="active site" evidence="10 11">
    <location>
        <position position="179"/>
    </location>
</feature>
<dbReference type="SUPFAM" id="SSF52317">
    <property type="entry name" value="Class I glutamine amidotransferase-like"/>
    <property type="match status" value="1"/>
</dbReference>
<dbReference type="Gene3D" id="3.40.50.880">
    <property type="match status" value="1"/>
</dbReference>
<organism evidence="13 14">
    <name type="scientific">Candidatus Ornithospirochaeta stercoravium</name>
    <dbReference type="NCBI Taxonomy" id="2840897"/>
    <lineage>
        <taxon>Bacteria</taxon>
        <taxon>Pseudomonadati</taxon>
        <taxon>Spirochaetota</taxon>
        <taxon>Spirochaetia</taxon>
        <taxon>Spirochaetales</taxon>
        <taxon>Spirochaetaceae</taxon>
        <taxon>Spirochaetaceae incertae sedis</taxon>
        <taxon>Candidatus Ornithospirochaeta</taxon>
    </lineage>
</organism>
<keyword evidence="4 10" id="KW-0378">Hydrolase</keyword>
<reference evidence="13" key="1">
    <citation type="submission" date="2020-10" db="EMBL/GenBank/DDBJ databases">
        <authorList>
            <person name="Gilroy R."/>
        </authorList>
    </citation>
    <scope>NUCLEOTIDE SEQUENCE</scope>
    <source>
        <strain evidence="13">14700</strain>
    </source>
</reference>
<comment type="catalytic activity">
    <reaction evidence="8 10">
        <text>5-[(5-phospho-1-deoxy-D-ribulos-1-ylimino)methylamino]-1-(5-phospho-beta-D-ribosyl)imidazole-4-carboxamide + L-glutamine = D-erythro-1-(imidazol-4-yl)glycerol 3-phosphate + 5-amino-1-(5-phospho-beta-D-ribosyl)imidazole-4-carboxamide + L-glutamate + H(+)</text>
        <dbReference type="Rhea" id="RHEA:24793"/>
        <dbReference type="ChEBI" id="CHEBI:15378"/>
        <dbReference type="ChEBI" id="CHEBI:29985"/>
        <dbReference type="ChEBI" id="CHEBI:58278"/>
        <dbReference type="ChEBI" id="CHEBI:58359"/>
        <dbReference type="ChEBI" id="CHEBI:58475"/>
        <dbReference type="ChEBI" id="CHEBI:58525"/>
        <dbReference type="EC" id="4.3.2.10"/>
    </reaction>
</comment>
<dbReference type="EC" id="3.5.1.2" evidence="10"/>
<dbReference type="GO" id="GO:0000105">
    <property type="term" value="P:L-histidine biosynthetic process"/>
    <property type="evidence" value="ECO:0007669"/>
    <property type="project" value="UniProtKB-UniRule"/>
</dbReference>
<comment type="caution">
    <text evidence="13">The sequence shown here is derived from an EMBL/GenBank/DDBJ whole genome shotgun (WGS) entry which is preliminary data.</text>
</comment>
<dbReference type="AlphaFoldDB" id="A0A9D9ICU0"/>
<evidence type="ECO:0000256" key="10">
    <source>
        <dbReference type="HAMAP-Rule" id="MF_00278"/>
    </source>
</evidence>
<dbReference type="GO" id="GO:0004359">
    <property type="term" value="F:glutaminase activity"/>
    <property type="evidence" value="ECO:0007669"/>
    <property type="project" value="UniProtKB-EC"/>
</dbReference>
<evidence type="ECO:0000256" key="7">
    <source>
        <dbReference type="ARBA" id="ARBA00023239"/>
    </source>
</evidence>
<dbReference type="GO" id="GO:0000107">
    <property type="term" value="F:imidazoleglycerol-phosphate synthase activity"/>
    <property type="evidence" value="ECO:0007669"/>
    <property type="project" value="UniProtKB-UniRule"/>
</dbReference>
<dbReference type="CDD" id="cd01748">
    <property type="entry name" value="GATase1_IGP_Synthase"/>
    <property type="match status" value="1"/>
</dbReference>
<reference evidence="13" key="2">
    <citation type="journal article" date="2021" name="PeerJ">
        <title>Extensive microbial diversity within the chicken gut microbiome revealed by metagenomics and culture.</title>
        <authorList>
            <person name="Gilroy R."/>
            <person name="Ravi A."/>
            <person name="Getino M."/>
            <person name="Pursley I."/>
            <person name="Horton D.L."/>
            <person name="Alikhan N.F."/>
            <person name="Baker D."/>
            <person name="Gharbi K."/>
            <person name="Hall N."/>
            <person name="Watson M."/>
            <person name="Adriaenssens E.M."/>
            <person name="Foster-Nyarko E."/>
            <person name="Jarju S."/>
            <person name="Secka A."/>
            <person name="Antonio M."/>
            <person name="Oren A."/>
            <person name="Chaudhuri R.R."/>
            <person name="La Ragione R."/>
            <person name="Hildebrand F."/>
            <person name="Pallen M.J."/>
        </authorList>
    </citation>
    <scope>NUCLEOTIDE SEQUENCE</scope>
    <source>
        <strain evidence="13">14700</strain>
    </source>
</reference>
<evidence type="ECO:0000313" key="14">
    <source>
        <dbReference type="Proteomes" id="UP000810292"/>
    </source>
</evidence>
<dbReference type="GO" id="GO:0005737">
    <property type="term" value="C:cytoplasm"/>
    <property type="evidence" value="ECO:0007669"/>
    <property type="project" value="UniProtKB-SubCell"/>
</dbReference>
<evidence type="ECO:0000256" key="1">
    <source>
        <dbReference type="ARBA" id="ARBA00005091"/>
    </source>
</evidence>
<dbReference type="GO" id="GO:0016829">
    <property type="term" value="F:lyase activity"/>
    <property type="evidence" value="ECO:0007669"/>
    <property type="project" value="UniProtKB-KW"/>
</dbReference>
<accession>A0A9D9ICU0</accession>
<sequence>MIAVIKYNAGNIRSVLNALERIGYEGTLTEDVKIIREADHVIFPGVGEASSAMAYLKSRGLDDVIKEIRKPFLGICLGMQLMCAHSEEGDTECLGIFPDTVKLFPTGRGYKIPHVGWNTVSDLKGPAFSDVSDGEYAYFVHSYYVPFSEYASAITEYDDIRFSSALWRDNFIGTQFHPEKSGDMGERILRSFLRWSI</sequence>
<evidence type="ECO:0000256" key="3">
    <source>
        <dbReference type="ARBA" id="ARBA00022605"/>
    </source>
</evidence>
<gene>
    <name evidence="10 13" type="primary">hisH</name>
    <name evidence="13" type="ORF">IAA72_06825</name>
</gene>
<keyword evidence="5 10" id="KW-0315">Glutamine amidotransferase</keyword>
<keyword evidence="6 10" id="KW-0368">Histidine biosynthesis</keyword>
<keyword evidence="10" id="KW-0963">Cytoplasm</keyword>
<evidence type="ECO:0000259" key="12">
    <source>
        <dbReference type="Pfam" id="PF00117"/>
    </source>
</evidence>
<feature type="domain" description="Glutamine amidotransferase" evidence="12">
    <location>
        <begin position="10"/>
        <end position="193"/>
    </location>
</feature>
<dbReference type="EC" id="4.3.2.10" evidence="10"/>
<name>A0A9D9ICU0_9SPIO</name>
<evidence type="ECO:0000256" key="2">
    <source>
        <dbReference type="ARBA" id="ARBA00011152"/>
    </source>
</evidence>
<dbReference type="HAMAP" id="MF_00278">
    <property type="entry name" value="HisH"/>
    <property type="match status" value="1"/>
</dbReference>
<dbReference type="InterPro" id="IPR010139">
    <property type="entry name" value="Imidazole-glycPsynth_HisH"/>
</dbReference>
<dbReference type="PANTHER" id="PTHR42701">
    <property type="entry name" value="IMIDAZOLE GLYCEROL PHOSPHATE SYNTHASE SUBUNIT HISH"/>
    <property type="match status" value="1"/>
</dbReference>
<feature type="active site" evidence="10 11">
    <location>
        <position position="177"/>
    </location>
</feature>
<dbReference type="PROSITE" id="PS51274">
    <property type="entry name" value="GATASE_COBBQ"/>
    <property type="match status" value="1"/>
</dbReference>
<evidence type="ECO:0000313" key="13">
    <source>
        <dbReference type="EMBL" id="MBO8469479.1"/>
    </source>
</evidence>
<protein>
    <recommendedName>
        <fullName evidence="10">Imidazole glycerol phosphate synthase subunit HisH</fullName>
        <ecNumber evidence="10">4.3.2.10</ecNumber>
    </recommendedName>
    <alternativeName>
        <fullName evidence="10">IGP synthase glutaminase subunit</fullName>
        <ecNumber evidence="10">3.5.1.2</ecNumber>
    </alternativeName>
    <alternativeName>
        <fullName evidence="10">IGP synthase subunit HisH</fullName>
    </alternativeName>
    <alternativeName>
        <fullName evidence="10">ImGP synthase subunit HisH</fullName>
        <shortName evidence="10">IGPS subunit HisH</shortName>
    </alternativeName>
</protein>
<dbReference type="InterPro" id="IPR029062">
    <property type="entry name" value="Class_I_gatase-like"/>
</dbReference>
<evidence type="ECO:0000256" key="6">
    <source>
        <dbReference type="ARBA" id="ARBA00023102"/>
    </source>
</evidence>
<evidence type="ECO:0000256" key="5">
    <source>
        <dbReference type="ARBA" id="ARBA00022962"/>
    </source>
</evidence>
<proteinExistence type="inferred from homology"/>
<comment type="catalytic activity">
    <reaction evidence="9 10">
        <text>L-glutamine + H2O = L-glutamate + NH4(+)</text>
        <dbReference type="Rhea" id="RHEA:15889"/>
        <dbReference type="ChEBI" id="CHEBI:15377"/>
        <dbReference type="ChEBI" id="CHEBI:28938"/>
        <dbReference type="ChEBI" id="CHEBI:29985"/>
        <dbReference type="ChEBI" id="CHEBI:58359"/>
        <dbReference type="EC" id="3.5.1.2"/>
    </reaction>
</comment>
<dbReference type="InterPro" id="IPR017926">
    <property type="entry name" value="GATASE"/>
</dbReference>
<dbReference type="PANTHER" id="PTHR42701:SF1">
    <property type="entry name" value="IMIDAZOLE GLYCEROL PHOSPHATE SYNTHASE SUBUNIT HISH"/>
    <property type="match status" value="1"/>
</dbReference>
<evidence type="ECO:0000256" key="11">
    <source>
        <dbReference type="PIRSR" id="PIRSR000495-1"/>
    </source>
</evidence>
<dbReference type="EMBL" id="JADIMF010000108">
    <property type="protein sequence ID" value="MBO8469479.1"/>
    <property type="molecule type" value="Genomic_DNA"/>
</dbReference>
<dbReference type="Pfam" id="PF00117">
    <property type="entry name" value="GATase"/>
    <property type="match status" value="1"/>
</dbReference>
<dbReference type="PROSITE" id="PS51273">
    <property type="entry name" value="GATASE_TYPE_1"/>
    <property type="match status" value="1"/>
</dbReference>